<accession>A0A2N9HRM4</accession>
<proteinExistence type="predicted"/>
<name>A0A2N9HRM4_FAGSY</name>
<feature type="compositionally biased region" description="Low complexity" evidence="2">
    <location>
        <begin position="296"/>
        <end position="313"/>
    </location>
</feature>
<sequence length="596" mass="65956">MTMYGVLKWVGGFQGTSRIFGEVGTSFNEGSSFWEWVTRVVTLLGFYADFEFHFLHIRKGKEFVLGRATGVSPFFSGVSRFAEGNLGPPPLEGYVSSDSVLHRLAAELYSIVHPALTTWEAVRNRMAANEAEWSLPAVGRAAGGALRRPFVRELLDYLSLAPGQINPNGWRTIISCMVMWRVTSNGEEDLTVDEFLFCYEPVQIALSRGFWTFKNRDVNSRVVQGLPSSDRIWKDGYFFVCGDNWERLPQEDPRDFVGVRRTWGTPSSFRSSVVELGLAREDLEDTGDSKTEDTTSLLSRISLPPSPLVPSRAPRSKPYRELTRSVGINTMKLNKSRLKQMAQSGEVAAAPISLKRKKPDEGSSKRAEEAPSRPSAPIATPPVIPTAVPSGQRDPPVILVDSDLTPPTAASTINQSPLVAMDRAKGALTPQDMDEYAVAHTDDLSLLMVHSLMRGLTEAMVMARRCASVEEDLALLRAKSIADEAEMKNAKRAVMELTRERKEALVEAENLRKDLKAREDDIKAAVEAKDKAEADFKHLFGQIEGAKEAAVSDDFRASEAFEDINTRYFLSGFRGLQEAGRPTLPWSGLLCSSAVR</sequence>
<reference evidence="3" key="1">
    <citation type="submission" date="2018-02" db="EMBL/GenBank/DDBJ databases">
        <authorList>
            <person name="Cohen D.B."/>
            <person name="Kent A.D."/>
        </authorList>
    </citation>
    <scope>NUCLEOTIDE SEQUENCE</scope>
</reference>
<evidence type="ECO:0000313" key="3">
    <source>
        <dbReference type="EMBL" id="SPD14912.1"/>
    </source>
</evidence>
<dbReference type="EMBL" id="OIVN01004002">
    <property type="protein sequence ID" value="SPD14912.1"/>
    <property type="molecule type" value="Genomic_DNA"/>
</dbReference>
<evidence type="ECO:0000256" key="2">
    <source>
        <dbReference type="SAM" id="MobiDB-lite"/>
    </source>
</evidence>
<feature type="coiled-coil region" evidence="1">
    <location>
        <begin position="487"/>
        <end position="535"/>
    </location>
</feature>
<protein>
    <submittedName>
        <fullName evidence="3">Uncharacterized protein</fullName>
    </submittedName>
</protein>
<dbReference type="AlphaFoldDB" id="A0A2N9HRM4"/>
<gene>
    <name evidence="3" type="ORF">FSB_LOCUS42794</name>
</gene>
<organism evidence="3">
    <name type="scientific">Fagus sylvatica</name>
    <name type="common">Beechnut</name>
    <dbReference type="NCBI Taxonomy" id="28930"/>
    <lineage>
        <taxon>Eukaryota</taxon>
        <taxon>Viridiplantae</taxon>
        <taxon>Streptophyta</taxon>
        <taxon>Embryophyta</taxon>
        <taxon>Tracheophyta</taxon>
        <taxon>Spermatophyta</taxon>
        <taxon>Magnoliopsida</taxon>
        <taxon>eudicotyledons</taxon>
        <taxon>Gunneridae</taxon>
        <taxon>Pentapetalae</taxon>
        <taxon>rosids</taxon>
        <taxon>fabids</taxon>
        <taxon>Fagales</taxon>
        <taxon>Fagaceae</taxon>
        <taxon>Fagus</taxon>
    </lineage>
</organism>
<keyword evidence="1" id="KW-0175">Coiled coil</keyword>
<evidence type="ECO:0000256" key="1">
    <source>
        <dbReference type="SAM" id="Coils"/>
    </source>
</evidence>
<feature type="compositionally biased region" description="Basic and acidic residues" evidence="2">
    <location>
        <begin position="358"/>
        <end position="371"/>
    </location>
</feature>
<feature type="region of interest" description="Disordered" evidence="2">
    <location>
        <begin position="281"/>
        <end position="397"/>
    </location>
</feature>